<dbReference type="CDD" id="cd10917">
    <property type="entry name" value="CE4_NodB_like_6s_7s"/>
    <property type="match status" value="1"/>
</dbReference>
<dbReference type="PROSITE" id="PS51677">
    <property type="entry name" value="NODB"/>
    <property type="match status" value="1"/>
</dbReference>
<sequence length="332" mass="34091">MALTTRATRALGAVAAVTLAGAALAACGTEHMMSSAGAAAPAPSAPATVPATPSAPSSAPAATPSTGHATPPGTPGPARTPAAGTGHHGNAHHGPTAPGTGRPQAPAHGSDAPRGTAAHGTAVQAPDRGTAVTARSIQHGVEAPGRSVALTFDDGPDPVWTPKVLEVLARHHAKATFCEIGPNARAHPDLVRRIAAAGHRLCDHSVHHDEAQSGKSQEYNRHEILDARDEISRASADAPLWYYRAPGGDFSPAIRAIAADHGLRPLGWTVDSDDWRRPGADAILATVNRELKPGAIVLMHDGGGDRSQTVQALETLLDRLDAAGYTYTFPQR</sequence>
<dbReference type="Gene3D" id="3.20.20.370">
    <property type="entry name" value="Glycoside hydrolase/deacetylase"/>
    <property type="match status" value="1"/>
</dbReference>
<name>A0A239LKG3_9ACTN</name>
<evidence type="ECO:0000259" key="3">
    <source>
        <dbReference type="PROSITE" id="PS51677"/>
    </source>
</evidence>
<dbReference type="PANTHER" id="PTHR10587">
    <property type="entry name" value="GLYCOSYL TRANSFERASE-RELATED"/>
    <property type="match status" value="1"/>
</dbReference>
<evidence type="ECO:0000313" key="5">
    <source>
        <dbReference type="Proteomes" id="UP000198280"/>
    </source>
</evidence>
<reference evidence="4 5" key="1">
    <citation type="submission" date="2017-06" db="EMBL/GenBank/DDBJ databases">
        <authorList>
            <person name="Kim H.J."/>
            <person name="Triplett B.A."/>
        </authorList>
    </citation>
    <scope>NUCLEOTIDE SEQUENCE [LARGE SCALE GENOMIC DNA]</scope>
    <source>
        <strain evidence="4 5">CGMCC 4.1858</strain>
    </source>
</reference>
<dbReference type="SUPFAM" id="SSF88713">
    <property type="entry name" value="Glycoside hydrolase/deacetylase"/>
    <property type="match status" value="1"/>
</dbReference>
<dbReference type="InterPro" id="IPR002509">
    <property type="entry name" value="NODB_dom"/>
</dbReference>
<dbReference type="AlphaFoldDB" id="A0A239LKG3"/>
<dbReference type="Pfam" id="PF01522">
    <property type="entry name" value="Polysacc_deac_1"/>
    <property type="match status" value="1"/>
</dbReference>
<feature type="domain" description="NodB homology" evidence="3">
    <location>
        <begin position="146"/>
        <end position="328"/>
    </location>
</feature>
<organism evidence="4 5">
    <name type="scientific">Actinacidiphila glaucinigra</name>
    <dbReference type="NCBI Taxonomy" id="235986"/>
    <lineage>
        <taxon>Bacteria</taxon>
        <taxon>Bacillati</taxon>
        <taxon>Actinomycetota</taxon>
        <taxon>Actinomycetes</taxon>
        <taxon>Kitasatosporales</taxon>
        <taxon>Streptomycetaceae</taxon>
        <taxon>Actinacidiphila</taxon>
    </lineage>
</organism>
<evidence type="ECO:0000256" key="2">
    <source>
        <dbReference type="SAM" id="SignalP"/>
    </source>
</evidence>
<dbReference type="PROSITE" id="PS51257">
    <property type="entry name" value="PROKAR_LIPOPROTEIN"/>
    <property type="match status" value="1"/>
</dbReference>
<accession>A0A239LKG3</accession>
<gene>
    <name evidence="4" type="ORF">SAMN05216252_12059</name>
</gene>
<dbReference type="PANTHER" id="PTHR10587:SF137">
    <property type="entry name" value="4-DEOXY-4-FORMAMIDO-L-ARABINOSE-PHOSPHOUNDECAPRENOL DEFORMYLASE ARND-RELATED"/>
    <property type="match status" value="1"/>
</dbReference>
<dbReference type="InterPro" id="IPR011330">
    <property type="entry name" value="Glyco_hydro/deAcase_b/a-brl"/>
</dbReference>
<feature type="region of interest" description="Disordered" evidence="1">
    <location>
        <begin position="36"/>
        <end position="127"/>
    </location>
</feature>
<feature type="compositionally biased region" description="Low complexity" evidence="1">
    <location>
        <begin position="36"/>
        <end position="85"/>
    </location>
</feature>
<dbReference type="GO" id="GO:0016810">
    <property type="term" value="F:hydrolase activity, acting on carbon-nitrogen (but not peptide) bonds"/>
    <property type="evidence" value="ECO:0007669"/>
    <property type="project" value="InterPro"/>
</dbReference>
<dbReference type="RefSeq" id="WP_089227049.1">
    <property type="nucleotide sequence ID" value="NZ_FZOF01000020.1"/>
</dbReference>
<feature type="signal peptide" evidence="2">
    <location>
        <begin position="1"/>
        <end position="25"/>
    </location>
</feature>
<keyword evidence="2" id="KW-0732">Signal</keyword>
<protein>
    <submittedName>
        <fullName evidence="4">Peptidoglycan/xylan/chitin deacetylase, PgdA/CDA1 family</fullName>
    </submittedName>
</protein>
<dbReference type="EMBL" id="FZOF01000020">
    <property type="protein sequence ID" value="SNT30800.1"/>
    <property type="molecule type" value="Genomic_DNA"/>
</dbReference>
<feature type="chain" id="PRO_5012376307" evidence="2">
    <location>
        <begin position="26"/>
        <end position="332"/>
    </location>
</feature>
<dbReference type="InterPro" id="IPR050248">
    <property type="entry name" value="Polysacc_deacetylase_ArnD"/>
</dbReference>
<evidence type="ECO:0000313" key="4">
    <source>
        <dbReference type="EMBL" id="SNT30800.1"/>
    </source>
</evidence>
<dbReference type="Proteomes" id="UP000198280">
    <property type="component" value="Unassembled WGS sequence"/>
</dbReference>
<evidence type="ECO:0000256" key="1">
    <source>
        <dbReference type="SAM" id="MobiDB-lite"/>
    </source>
</evidence>
<dbReference type="OrthoDB" id="9763050at2"/>
<keyword evidence="5" id="KW-1185">Reference proteome</keyword>
<dbReference type="GO" id="GO:0005975">
    <property type="term" value="P:carbohydrate metabolic process"/>
    <property type="evidence" value="ECO:0007669"/>
    <property type="project" value="InterPro"/>
</dbReference>
<proteinExistence type="predicted"/>